<accession>A0A9W3CBG9</accession>
<organism evidence="2 3">
    <name type="scientific">Raphanus sativus</name>
    <name type="common">Radish</name>
    <name type="synonym">Raphanus raphanistrum var. sativus</name>
    <dbReference type="NCBI Taxonomy" id="3726"/>
    <lineage>
        <taxon>Eukaryota</taxon>
        <taxon>Viridiplantae</taxon>
        <taxon>Streptophyta</taxon>
        <taxon>Embryophyta</taxon>
        <taxon>Tracheophyta</taxon>
        <taxon>Spermatophyta</taxon>
        <taxon>Magnoliopsida</taxon>
        <taxon>eudicotyledons</taxon>
        <taxon>Gunneridae</taxon>
        <taxon>Pentapetalae</taxon>
        <taxon>rosids</taxon>
        <taxon>malvids</taxon>
        <taxon>Brassicales</taxon>
        <taxon>Brassicaceae</taxon>
        <taxon>Brassiceae</taxon>
        <taxon>Raphanus</taxon>
    </lineage>
</organism>
<dbReference type="KEGG" id="rsz:108841185"/>
<dbReference type="GeneID" id="108841185"/>
<name>A0A9W3CBG9_RAPSA</name>
<proteinExistence type="predicted"/>
<feature type="region of interest" description="Disordered" evidence="1">
    <location>
        <begin position="91"/>
        <end position="131"/>
    </location>
</feature>
<dbReference type="RefSeq" id="XP_056848824.1">
    <property type="nucleotide sequence ID" value="XM_056992844.1"/>
</dbReference>
<reference evidence="3" key="2">
    <citation type="submission" date="2025-08" db="UniProtKB">
        <authorList>
            <consortium name="RefSeq"/>
        </authorList>
    </citation>
    <scope>IDENTIFICATION</scope>
    <source>
        <tissue evidence="3">Leaf</tissue>
    </source>
</reference>
<evidence type="ECO:0000256" key="1">
    <source>
        <dbReference type="SAM" id="MobiDB-lite"/>
    </source>
</evidence>
<dbReference type="Proteomes" id="UP000504610">
    <property type="component" value="Chromosome 2"/>
</dbReference>
<keyword evidence="2" id="KW-1185">Reference proteome</keyword>
<evidence type="ECO:0000313" key="2">
    <source>
        <dbReference type="Proteomes" id="UP000504610"/>
    </source>
</evidence>
<dbReference type="InterPro" id="IPR012340">
    <property type="entry name" value="NA-bd_OB-fold"/>
</dbReference>
<protein>
    <submittedName>
        <fullName evidence="3">Uncharacterized protein LOC108841185</fullName>
    </submittedName>
</protein>
<dbReference type="AlphaFoldDB" id="A0A9W3CBG9"/>
<evidence type="ECO:0000313" key="3">
    <source>
        <dbReference type="RefSeq" id="XP_056848824.1"/>
    </source>
</evidence>
<gene>
    <name evidence="3" type="primary">LOC108841185</name>
</gene>
<feature type="compositionally biased region" description="Basic and acidic residues" evidence="1">
    <location>
        <begin position="120"/>
        <end position="131"/>
    </location>
</feature>
<dbReference type="OrthoDB" id="1113559at2759"/>
<feature type="compositionally biased region" description="Low complexity" evidence="1">
    <location>
        <begin position="91"/>
        <end position="104"/>
    </location>
</feature>
<sequence length="131" mass="14180">MTGMTMPLLCVYDREMLKLTKRDAATLTVDEMNGGGDEQLPQCLQALGGKEFVFQIRVTPFKFTPKHRTFTVNGISDHIEPKTFNTKEASIVGGESGEASASASTLVEGGGYDPNPTGGKVKDGSRKRPRE</sequence>
<dbReference type="Gene3D" id="2.40.50.140">
    <property type="entry name" value="Nucleic acid-binding proteins"/>
    <property type="match status" value="1"/>
</dbReference>
<reference evidence="2" key="1">
    <citation type="journal article" date="2019" name="Database">
        <title>The radish genome database (RadishGD): an integrated information resource for radish genomics.</title>
        <authorList>
            <person name="Yu H.J."/>
            <person name="Baek S."/>
            <person name="Lee Y.J."/>
            <person name="Cho A."/>
            <person name="Mun J.H."/>
        </authorList>
    </citation>
    <scope>NUCLEOTIDE SEQUENCE [LARGE SCALE GENOMIC DNA]</scope>
    <source>
        <strain evidence="2">cv. WK10039</strain>
    </source>
</reference>